<comment type="caution">
    <text evidence="2">The sequence shown here is derived from an EMBL/GenBank/DDBJ whole genome shotgun (WGS) entry which is preliminary data.</text>
</comment>
<dbReference type="InterPro" id="IPR017516">
    <property type="entry name" value="AbrB_dup"/>
</dbReference>
<accession>A0A397Q6I6</accession>
<dbReference type="Pfam" id="PF05145">
    <property type="entry name" value="AbrB"/>
    <property type="match status" value="1"/>
</dbReference>
<dbReference type="InterPro" id="IPR007820">
    <property type="entry name" value="AbrB_fam"/>
</dbReference>
<dbReference type="PANTHER" id="PTHR38457:SF1">
    <property type="entry name" value="REGULATOR ABRB-RELATED"/>
    <property type="match status" value="1"/>
</dbReference>
<dbReference type="PANTHER" id="PTHR38457">
    <property type="entry name" value="REGULATOR ABRB-RELATED"/>
    <property type="match status" value="1"/>
</dbReference>
<evidence type="ECO:0008006" key="4">
    <source>
        <dbReference type="Google" id="ProtNLM"/>
    </source>
</evidence>
<dbReference type="RefSeq" id="WP_170144354.1">
    <property type="nucleotide sequence ID" value="NZ_QXDF01000001.1"/>
</dbReference>
<reference evidence="2 3" key="1">
    <citation type="submission" date="2018-08" db="EMBL/GenBank/DDBJ databases">
        <title>Genomic Encyclopedia of Archaeal and Bacterial Type Strains, Phase II (KMG-II): from individual species to whole genera.</title>
        <authorList>
            <person name="Goeker M."/>
        </authorList>
    </citation>
    <scope>NUCLEOTIDE SEQUENCE [LARGE SCALE GENOMIC DNA]</scope>
    <source>
        <strain evidence="2 3">DSM 5002</strain>
    </source>
</reference>
<dbReference type="NCBIfam" id="TIGR03082">
    <property type="entry name" value="Gneg_AbrB_dup"/>
    <property type="match status" value="2"/>
</dbReference>
<feature type="transmembrane region" description="Helical" evidence="1">
    <location>
        <begin position="205"/>
        <end position="222"/>
    </location>
</feature>
<name>A0A397Q6I6_9HYPH</name>
<keyword evidence="1" id="KW-0812">Transmembrane</keyword>
<dbReference type="EMBL" id="QXDF01000001">
    <property type="protein sequence ID" value="RIA56079.1"/>
    <property type="molecule type" value="Genomic_DNA"/>
</dbReference>
<dbReference type="PIRSF" id="PIRSF038991">
    <property type="entry name" value="Protein_AbrB"/>
    <property type="match status" value="1"/>
</dbReference>
<feature type="transmembrane region" description="Helical" evidence="1">
    <location>
        <begin position="180"/>
        <end position="199"/>
    </location>
</feature>
<feature type="transmembrane region" description="Helical" evidence="1">
    <location>
        <begin position="86"/>
        <end position="105"/>
    </location>
</feature>
<feature type="transmembrane region" description="Helical" evidence="1">
    <location>
        <begin position="295"/>
        <end position="315"/>
    </location>
</feature>
<gene>
    <name evidence="2" type="ORF">BXY53_1175</name>
</gene>
<feature type="transmembrane region" description="Helical" evidence="1">
    <location>
        <begin position="321"/>
        <end position="339"/>
    </location>
</feature>
<evidence type="ECO:0000313" key="2">
    <source>
        <dbReference type="EMBL" id="RIA56079.1"/>
    </source>
</evidence>
<evidence type="ECO:0000313" key="3">
    <source>
        <dbReference type="Proteomes" id="UP000266273"/>
    </source>
</evidence>
<dbReference type="AlphaFoldDB" id="A0A397Q6I6"/>
<dbReference type="GO" id="GO:0010468">
    <property type="term" value="P:regulation of gene expression"/>
    <property type="evidence" value="ECO:0007669"/>
    <property type="project" value="InterPro"/>
</dbReference>
<dbReference type="GO" id="GO:0016020">
    <property type="term" value="C:membrane"/>
    <property type="evidence" value="ECO:0007669"/>
    <property type="project" value="InterPro"/>
</dbReference>
<dbReference type="Proteomes" id="UP000266273">
    <property type="component" value="Unassembled WGS sequence"/>
</dbReference>
<organism evidence="2 3">
    <name type="scientific">Dichotomicrobium thermohalophilum</name>
    <dbReference type="NCBI Taxonomy" id="933063"/>
    <lineage>
        <taxon>Bacteria</taxon>
        <taxon>Pseudomonadati</taxon>
        <taxon>Pseudomonadota</taxon>
        <taxon>Alphaproteobacteria</taxon>
        <taxon>Hyphomicrobiales</taxon>
        <taxon>Hyphomicrobiaceae</taxon>
        <taxon>Dichotomicrobium</taxon>
    </lineage>
</organism>
<protein>
    <recommendedName>
        <fullName evidence="4">Ammonia monooxygenase</fullName>
    </recommendedName>
</protein>
<sequence length="346" mass="35266">MEPAPRQTIAVQLRTLAVAAVGGLAFALVGVPGGYLSGAILACAVAALAGLDARISQPMRNVALLMLGVVVGSTVTAETLEALPRWPLSLLALAVAMAALVMVVPRYLSRMHGLDTPTARLCAIPGAVSLVLALADELNVDERRVAVLQSLRLAILMMAVPLVVSLGVDLGDGGQAVEPLLSTPQLVALLGMAVAGFLIARCFGVPAPALTGAMLISGALFASGTVGGRLPEPLVAAAFIVLGASVGARFAGIDRAYLAGCLGMSAGGITLAVIITALIAWPAAAYLDLPFMQMWLAMAPGGFDTMVALALALGVDPAFVAGHQLIRLLGLFLIVPFLFRGARRAP</sequence>
<keyword evidence="3" id="KW-1185">Reference proteome</keyword>
<keyword evidence="1" id="KW-1133">Transmembrane helix</keyword>
<feature type="transmembrane region" description="Helical" evidence="1">
    <location>
        <begin position="257"/>
        <end position="283"/>
    </location>
</feature>
<feature type="transmembrane region" description="Helical" evidence="1">
    <location>
        <begin position="35"/>
        <end position="55"/>
    </location>
</feature>
<evidence type="ECO:0000256" key="1">
    <source>
        <dbReference type="SAM" id="Phobius"/>
    </source>
</evidence>
<feature type="transmembrane region" description="Helical" evidence="1">
    <location>
        <begin position="234"/>
        <end position="251"/>
    </location>
</feature>
<feature type="transmembrane region" description="Helical" evidence="1">
    <location>
        <begin position="62"/>
        <end position="80"/>
    </location>
</feature>
<proteinExistence type="predicted"/>
<feature type="transmembrane region" description="Helical" evidence="1">
    <location>
        <begin position="147"/>
        <end position="168"/>
    </location>
</feature>
<keyword evidence="1" id="KW-0472">Membrane</keyword>